<dbReference type="EMBL" id="JAKNSF020000013">
    <property type="protein sequence ID" value="KAK7735467.1"/>
    <property type="molecule type" value="Genomic_DNA"/>
</dbReference>
<accession>A0ABR1PFF5</accession>
<keyword evidence="3" id="KW-1185">Reference proteome</keyword>
<evidence type="ECO:0000313" key="3">
    <source>
        <dbReference type="Proteomes" id="UP001430848"/>
    </source>
</evidence>
<keyword evidence="1" id="KW-1133">Transmembrane helix</keyword>
<feature type="transmembrane region" description="Helical" evidence="1">
    <location>
        <begin position="333"/>
        <end position="356"/>
    </location>
</feature>
<proteinExistence type="predicted"/>
<name>A0ABR1PFF5_DIAER</name>
<evidence type="ECO:0000313" key="2">
    <source>
        <dbReference type="EMBL" id="KAK7735467.1"/>
    </source>
</evidence>
<organism evidence="2 3">
    <name type="scientific">Diaporthe eres</name>
    <name type="common">Phomopsis oblonga</name>
    <dbReference type="NCBI Taxonomy" id="83184"/>
    <lineage>
        <taxon>Eukaryota</taxon>
        <taxon>Fungi</taxon>
        <taxon>Dikarya</taxon>
        <taxon>Ascomycota</taxon>
        <taxon>Pezizomycotina</taxon>
        <taxon>Sordariomycetes</taxon>
        <taxon>Sordariomycetidae</taxon>
        <taxon>Diaporthales</taxon>
        <taxon>Diaporthaceae</taxon>
        <taxon>Diaporthe</taxon>
        <taxon>Diaporthe eres species complex</taxon>
    </lineage>
</organism>
<keyword evidence="1" id="KW-0812">Transmembrane</keyword>
<keyword evidence="1" id="KW-0472">Membrane</keyword>
<evidence type="ECO:0000256" key="1">
    <source>
        <dbReference type="SAM" id="Phobius"/>
    </source>
</evidence>
<dbReference type="Proteomes" id="UP001430848">
    <property type="component" value="Unassembled WGS sequence"/>
</dbReference>
<comment type="caution">
    <text evidence="2">The sequence shown here is derived from an EMBL/GenBank/DDBJ whole genome shotgun (WGS) entry which is preliminary data.</text>
</comment>
<protein>
    <submittedName>
        <fullName evidence="2">Uncharacterized protein</fullName>
    </submittedName>
</protein>
<gene>
    <name evidence="2" type="ORF">SLS63_003937</name>
</gene>
<reference evidence="2 3" key="1">
    <citation type="submission" date="2024-02" db="EMBL/GenBank/DDBJ databases">
        <title>De novo assembly and annotation of 12 fungi associated with fruit tree decline syndrome in Ontario, Canada.</title>
        <authorList>
            <person name="Sulman M."/>
            <person name="Ellouze W."/>
            <person name="Ilyukhin E."/>
        </authorList>
    </citation>
    <scope>NUCLEOTIDE SEQUENCE [LARGE SCALE GENOMIC DNA]</scope>
    <source>
        <strain evidence="2 3">M169</strain>
    </source>
</reference>
<sequence>MDKVSTLGVPGDCQTRQQTNGTFTNCPLYSNNADLLSTIASATSTSEAERHHSKWDYSRYSYIGRSFGVGGSVGLTDQDIVAMRTPTWYNYTEKGFITRTKCIYNDSAAYIIEQKSPSTGGNGYPDMFMAKGLLPNSNWTEPLKYMYYAQIAWENKDKVVGLFNGGPRKPENDNGYYFGIAAGTYYRQLNNIQCELDFELTHFTVHVSMQNNTINVTSRPEPVAEVLDPDHYLRRQAIGSIGLSFIVTSLYTNTVGDAFWRNVRNMHTRRSPLAPVDSFSNETILEAVADSVSAMMDDALVALNSYLLTSLNTTQPVETLVAMPAVRIGTRKFIIAGMVVNVAGLVFVFVACLYLARVKVPLFDYNDLGCIALSATRDATGDEAADAWDGDPKSQSLDSLLAKLEVDSTGRPVVMLQDRGGVAEK</sequence>